<dbReference type="Gene3D" id="3.30.830.10">
    <property type="entry name" value="Metalloenzyme, LuxS/M16 peptidase-like"/>
    <property type="match status" value="2"/>
</dbReference>
<evidence type="ECO:0000313" key="6">
    <source>
        <dbReference type="EMBL" id="GAO98495.1"/>
    </source>
</evidence>
<keyword evidence="6" id="KW-0645">Protease</keyword>
<dbReference type="GO" id="GO:0046872">
    <property type="term" value="F:metal ion binding"/>
    <property type="evidence" value="ECO:0007669"/>
    <property type="project" value="InterPro"/>
</dbReference>
<dbReference type="GO" id="GO:0008237">
    <property type="term" value="F:metallopeptidase activity"/>
    <property type="evidence" value="ECO:0007669"/>
    <property type="project" value="UniProtKB-KW"/>
</dbReference>
<dbReference type="STRING" id="1629334.Cva_01157"/>
<organism evidence="6 7">
    <name type="scientific">Caedimonas varicaedens</name>
    <dbReference type="NCBI Taxonomy" id="1629334"/>
    <lineage>
        <taxon>Bacteria</taxon>
        <taxon>Pseudomonadati</taxon>
        <taxon>Pseudomonadota</taxon>
        <taxon>Alphaproteobacteria</taxon>
        <taxon>Holosporales</taxon>
        <taxon>Caedimonadaceae</taxon>
        <taxon>Caedimonas</taxon>
    </lineage>
</organism>
<keyword evidence="2" id="KW-0378">Hydrolase</keyword>
<reference evidence="6 7" key="1">
    <citation type="submission" date="2015-03" db="EMBL/GenBank/DDBJ databases">
        <title>Caedibacter varicaedens, whole genome shotgun sequence.</title>
        <authorList>
            <person name="Suzuki H."/>
            <person name="Dapper A.L."/>
            <person name="Gibson A.K."/>
            <person name="Jackson C."/>
            <person name="Lee H."/>
            <person name="Pejaver V.R."/>
            <person name="Doak T."/>
            <person name="Lynch M."/>
        </authorList>
    </citation>
    <scope>NUCLEOTIDE SEQUENCE [LARGE SCALE GENOMIC DNA]</scope>
</reference>
<dbReference type="InterPro" id="IPR011765">
    <property type="entry name" value="Pept_M16_N"/>
</dbReference>
<dbReference type="SUPFAM" id="SSF63411">
    <property type="entry name" value="LuxS/MPP-like metallohydrolase"/>
    <property type="match status" value="2"/>
</dbReference>
<gene>
    <name evidence="6" type="primary">ptrA_2</name>
    <name evidence="6" type="ORF">Cva_01157</name>
</gene>
<keyword evidence="2" id="KW-0482">Metalloprotease</keyword>
<proteinExistence type="inferred from homology"/>
<dbReference type="InterPro" id="IPR007863">
    <property type="entry name" value="Peptidase_M16_C"/>
</dbReference>
<sequence precursor="true">MKHFNRVLLFLGLVGLSAFSPLQAAVYHPKIHKLANGLEVIVIENHRAPLVIHMMVFKTGTNDSPWGKSGLAHYLEHLMFKGNPSSAAGRMMQEVTHLGGDLNAQTTSEYTLYYEIIPALHLETVMKLDAERMAKLEINDQWAKPEISVILEERHMRIDNTVMGKFREELDAIDIRHHPSRFPTIGWEHEIKAYTTKDAQNFYRDWYAPNNAFLVIGGDIAFDDAKKLAEKYYGSIPAKHLPSKLNIKEPKGYELPQFFEMTSEITEDPIYVARYPAPTFNEGEKKKFYALAVLENLLSRPVTGRLTESLVERQHLAVQLSVNYTGLQAGPGRFQLMIAPSQKVSLTKLEKTLAKELEKLVRDGVTAEEIENTKDYILAELVYTQDDIIKASQTLASLYASGMPIQEIESWPDAIKAVTPEEINQVLREVFAHPQPVVGRLVPKNSKKSGRDTK</sequence>
<evidence type="ECO:0000256" key="1">
    <source>
        <dbReference type="ARBA" id="ARBA00007261"/>
    </source>
</evidence>
<evidence type="ECO:0000259" key="5">
    <source>
        <dbReference type="Pfam" id="PF05193"/>
    </source>
</evidence>
<keyword evidence="7" id="KW-1185">Reference proteome</keyword>
<dbReference type="GO" id="GO:0006508">
    <property type="term" value="P:proteolysis"/>
    <property type="evidence" value="ECO:0007669"/>
    <property type="project" value="UniProtKB-KW"/>
</dbReference>
<feature type="domain" description="Peptidase M16 N-terminal" evidence="4">
    <location>
        <begin position="40"/>
        <end position="156"/>
    </location>
</feature>
<evidence type="ECO:0000259" key="4">
    <source>
        <dbReference type="Pfam" id="PF00675"/>
    </source>
</evidence>
<dbReference type="AlphaFoldDB" id="A0A0K8MD85"/>
<dbReference type="InterPro" id="IPR050361">
    <property type="entry name" value="MPP/UQCRC_Complex"/>
</dbReference>
<comment type="similarity">
    <text evidence="1">Belongs to the peptidase M16 family.</text>
</comment>
<comment type="caution">
    <text evidence="6">The sequence shown here is derived from an EMBL/GenBank/DDBJ whole genome shotgun (WGS) entry which is preliminary data.</text>
</comment>
<feature type="signal peptide" evidence="3">
    <location>
        <begin position="1"/>
        <end position="24"/>
    </location>
</feature>
<name>A0A0K8MD85_9PROT</name>
<dbReference type="Pfam" id="PF05193">
    <property type="entry name" value="Peptidase_M16_C"/>
    <property type="match status" value="1"/>
</dbReference>
<dbReference type="InterPro" id="IPR011249">
    <property type="entry name" value="Metalloenz_LuxS/M16"/>
</dbReference>
<keyword evidence="3" id="KW-0732">Signal</keyword>
<evidence type="ECO:0000256" key="3">
    <source>
        <dbReference type="SAM" id="SignalP"/>
    </source>
</evidence>
<dbReference type="OrthoDB" id="9811314at2"/>
<dbReference type="PANTHER" id="PTHR11851">
    <property type="entry name" value="METALLOPROTEASE"/>
    <property type="match status" value="1"/>
</dbReference>
<accession>A0A0K8MD85</accession>
<dbReference type="Pfam" id="PF00675">
    <property type="entry name" value="Peptidase_M16"/>
    <property type="match status" value="1"/>
</dbReference>
<feature type="domain" description="Peptidase M16 C-terminal" evidence="5">
    <location>
        <begin position="195"/>
        <end position="375"/>
    </location>
</feature>
<evidence type="ECO:0000256" key="2">
    <source>
        <dbReference type="ARBA" id="ARBA00023049"/>
    </source>
</evidence>
<dbReference type="EMBL" id="BBVC01000063">
    <property type="protein sequence ID" value="GAO98495.1"/>
    <property type="molecule type" value="Genomic_DNA"/>
</dbReference>
<feature type="chain" id="PRO_5005512676" evidence="3">
    <location>
        <begin position="25"/>
        <end position="454"/>
    </location>
</feature>
<protein>
    <submittedName>
        <fullName evidence="6">Protease 3</fullName>
    </submittedName>
</protein>
<evidence type="ECO:0000313" key="7">
    <source>
        <dbReference type="Proteomes" id="UP000036771"/>
    </source>
</evidence>
<dbReference type="Proteomes" id="UP000036771">
    <property type="component" value="Unassembled WGS sequence"/>
</dbReference>
<dbReference type="PANTHER" id="PTHR11851:SF49">
    <property type="entry name" value="MITOCHONDRIAL-PROCESSING PEPTIDASE SUBUNIT ALPHA"/>
    <property type="match status" value="1"/>
</dbReference>